<name>A0A2H0TJP6_9BACT</name>
<reference evidence="3" key="1">
    <citation type="submission" date="2017-09" db="EMBL/GenBank/DDBJ databases">
        <title>Depth-based differentiation of microbial function through sediment-hosted aquifers and enrichment of novel symbionts in the deep terrestrial subsurface.</title>
        <authorList>
            <person name="Probst A.J."/>
            <person name="Ladd B."/>
            <person name="Jarett J.K."/>
            <person name="Geller-Mcgrath D.E."/>
            <person name="Sieber C.M.K."/>
            <person name="Emerson J.B."/>
            <person name="Anantharaman K."/>
            <person name="Thomas B.C."/>
            <person name="Malmstrom R."/>
            <person name="Stieglmeier M."/>
            <person name="Klingl A."/>
            <person name="Woyke T."/>
            <person name="Ryan C.M."/>
            <person name="Banfield J.F."/>
        </authorList>
    </citation>
    <scope>NUCLEOTIDE SEQUENCE [LARGE SCALE GENOMIC DNA]</scope>
</reference>
<feature type="transmembrane region" description="Helical" evidence="1">
    <location>
        <begin position="402"/>
        <end position="422"/>
    </location>
</feature>
<dbReference type="InterPro" id="IPR029044">
    <property type="entry name" value="Nucleotide-diphossugar_trans"/>
</dbReference>
<protein>
    <recommendedName>
        <fullName evidence="4">Glycosyltransferase 2-like domain-containing protein</fullName>
    </recommendedName>
</protein>
<dbReference type="SUPFAM" id="SSF53448">
    <property type="entry name" value="Nucleotide-diphospho-sugar transferases"/>
    <property type="match status" value="1"/>
</dbReference>
<dbReference type="Gene3D" id="3.90.550.10">
    <property type="entry name" value="Spore Coat Polysaccharide Biosynthesis Protein SpsA, Chain A"/>
    <property type="match status" value="1"/>
</dbReference>
<dbReference type="Proteomes" id="UP000228909">
    <property type="component" value="Unassembled WGS sequence"/>
</dbReference>
<keyword evidence="1" id="KW-1133">Transmembrane helix</keyword>
<dbReference type="EMBL" id="PFCK01000019">
    <property type="protein sequence ID" value="PIR71778.1"/>
    <property type="molecule type" value="Genomic_DNA"/>
</dbReference>
<evidence type="ECO:0008006" key="4">
    <source>
        <dbReference type="Google" id="ProtNLM"/>
    </source>
</evidence>
<feature type="transmembrane region" description="Helical" evidence="1">
    <location>
        <begin position="12"/>
        <end position="37"/>
    </location>
</feature>
<gene>
    <name evidence="2" type="ORF">COU43_00655</name>
</gene>
<evidence type="ECO:0000313" key="2">
    <source>
        <dbReference type="EMBL" id="PIR71778.1"/>
    </source>
</evidence>
<dbReference type="PANTHER" id="PTHR36851">
    <property type="entry name" value="UNNAMED PRODUCT"/>
    <property type="match status" value="1"/>
</dbReference>
<evidence type="ECO:0000313" key="3">
    <source>
        <dbReference type="Proteomes" id="UP000228909"/>
    </source>
</evidence>
<keyword evidence="1" id="KW-0472">Membrane</keyword>
<evidence type="ECO:0000256" key="1">
    <source>
        <dbReference type="SAM" id="Phobius"/>
    </source>
</evidence>
<comment type="caution">
    <text evidence="2">The sequence shown here is derived from an EMBL/GenBank/DDBJ whole genome shotgun (WGS) entry which is preliminary data.</text>
</comment>
<feature type="transmembrane region" description="Helical" evidence="1">
    <location>
        <begin position="355"/>
        <end position="382"/>
    </location>
</feature>
<accession>A0A2H0TJP6</accession>
<feature type="non-terminal residue" evidence="2">
    <location>
        <position position="1"/>
    </location>
</feature>
<keyword evidence="1" id="KW-0812">Transmembrane</keyword>
<organism evidence="2 3">
    <name type="scientific">Candidatus Nealsonbacteria bacterium CG10_big_fil_rev_8_21_14_0_10_37_25</name>
    <dbReference type="NCBI Taxonomy" id="1974711"/>
    <lineage>
        <taxon>Bacteria</taxon>
        <taxon>Candidatus Nealsoniibacteriota</taxon>
    </lineage>
</organism>
<proteinExistence type="predicted"/>
<feature type="transmembrane region" description="Helical" evidence="1">
    <location>
        <begin position="443"/>
        <end position="463"/>
    </location>
</feature>
<dbReference type="AlphaFoldDB" id="A0A2H0TJP6"/>
<sequence length="485" mass="56038">LPGLFSWTTLAGVFILSWLAPIAVAIFIIIFDLYWLLKVIYLSFHQIASFRQMKKNLKINWLEKLSKIPNWQDIYHLVVLPMYREEAEIVRATFQSLVDSDYPKGKMIVVLATEERAGSESQEVAKKIQAEFEKRFFQFLVTRHPQGISGEVVGRGSNLAWAVGQAKELIDKLAIPQENIIVSGFDIDTRPAPQYFACLTYHYLTAKNPLKSSYQPIPVYNNNIWQAPAFSRVIATSGTFWQMMQQARPEQLVSYSSHSMPLKIFEEVSYPSNLVSDDSRIFWKSYLAFDGDYRVVPLYYPVSMDAVLAKNFFRTVINQYKQQRRWAWGVENIPYLLYGFLRNKKISLFEKFRHFFIIFEGFWSWATAALLIFLLGWLPLVLGGERFNITLLSYNLPKLTSTLMTLAMIGMLVSGIISFLLLPPRPKNLGEGWVSSKLKNLSMIFQWFLLPITLIFFGAFPALDSQTRLMLGKPLSFWVTEKIRK</sequence>
<dbReference type="PANTHER" id="PTHR36851:SF1">
    <property type="entry name" value="GLYCO_TRANS_2-LIKE DOMAIN-CONTAINING PROTEIN"/>
    <property type="match status" value="1"/>
</dbReference>